<dbReference type="Proteomes" id="UP000287224">
    <property type="component" value="Unassembled WGS sequence"/>
</dbReference>
<evidence type="ECO:0000256" key="5">
    <source>
        <dbReference type="SAM" id="MobiDB-lite"/>
    </source>
</evidence>
<keyword evidence="4" id="KW-1015">Disulfide bond</keyword>
<dbReference type="Gene3D" id="3.40.30.10">
    <property type="entry name" value="Glutaredoxin"/>
    <property type="match status" value="1"/>
</dbReference>
<evidence type="ECO:0000256" key="3">
    <source>
        <dbReference type="PIRSR" id="PIRSR603782-1"/>
    </source>
</evidence>
<gene>
    <name evidence="7" type="ORF">KDAU_16290</name>
</gene>
<feature type="compositionally biased region" description="Low complexity" evidence="5">
    <location>
        <begin position="30"/>
        <end position="49"/>
    </location>
</feature>
<feature type="disulfide bond" description="Redox-active" evidence="4">
    <location>
        <begin position="92"/>
        <end position="96"/>
    </location>
</feature>
<organism evidence="7 8">
    <name type="scientific">Dictyobacter aurantiacus</name>
    <dbReference type="NCBI Taxonomy" id="1936993"/>
    <lineage>
        <taxon>Bacteria</taxon>
        <taxon>Bacillati</taxon>
        <taxon>Chloroflexota</taxon>
        <taxon>Ktedonobacteria</taxon>
        <taxon>Ktedonobacterales</taxon>
        <taxon>Dictyobacteraceae</taxon>
        <taxon>Dictyobacter</taxon>
    </lineage>
</organism>
<dbReference type="InterPro" id="IPR003782">
    <property type="entry name" value="SCO1/SenC"/>
</dbReference>
<keyword evidence="8" id="KW-1185">Reference proteome</keyword>
<reference evidence="8" key="1">
    <citation type="submission" date="2018-12" db="EMBL/GenBank/DDBJ databases">
        <title>Tengunoibacter tsumagoiensis gen. nov., sp. nov., Dictyobacter kobayashii sp. nov., D. alpinus sp. nov., and D. joshuensis sp. nov. and description of Dictyobacteraceae fam. nov. within the order Ktedonobacterales isolated from Tengu-no-mugimeshi.</title>
        <authorList>
            <person name="Wang C.M."/>
            <person name="Zheng Y."/>
            <person name="Sakai Y."/>
            <person name="Toyoda A."/>
            <person name="Minakuchi Y."/>
            <person name="Abe K."/>
            <person name="Yokota A."/>
            <person name="Yabe S."/>
        </authorList>
    </citation>
    <scope>NUCLEOTIDE SEQUENCE [LARGE SCALE GENOMIC DNA]</scope>
    <source>
        <strain evidence="8">S-27</strain>
    </source>
</reference>
<evidence type="ECO:0000313" key="7">
    <source>
        <dbReference type="EMBL" id="GCE04300.1"/>
    </source>
</evidence>
<dbReference type="PANTHER" id="PTHR12151:SF25">
    <property type="entry name" value="LINALOOL DEHYDRATASE_ISOMERASE DOMAIN-CONTAINING PROTEIN"/>
    <property type="match status" value="1"/>
</dbReference>
<feature type="binding site" evidence="3">
    <location>
        <position position="96"/>
    </location>
    <ligand>
        <name>Cu cation</name>
        <dbReference type="ChEBI" id="CHEBI:23378"/>
    </ligand>
</feature>
<sequence length="214" mass="23636">MSWRLASRLSVITLALVVVILITVIQHNRATPSTPSNSSVGSTSTSASGLQGTDLNGTPAPNFQLTDQYGKTVSLAQFRGKPVVLTFLYTHCPDVCPLTAEHLHTTLQQLGSDAKNVAILAVSTDPKRDDTAAAMRFSTEHNMQNYWHFLTGTQQQLSPIWSSYSIYAQQQQQQVNHSTALFVIDKKGHERVYMGDDFEPGQMTSNLKQLLKEN</sequence>
<evidence type="ECO:0000313" key="8">
    <source>
        <dbReference type="Proteomes" id="UP000287224"/>
    </source>
</evidence>
<feature type="region of interest" description="Disordered" evidence="5">
    <location>
        <begin position="30"/>
        <end position="57"/>
    </location>
</feature>
<feature type="binding site" evidence="3">
    <location>
        <position position="177"/>
    </location>
    <ligand>
        <name>Cu cation</name>
        <dbReference type="ChEBI" id="CHEBI:23378"/>
    </ligand>
</feature>
<dbReference type="InterPro" id="IPR036249">
    <property type="entry name" value="Thioredoxin-like_sf"/>
</dbReference>
<feature type="binding site" evidence="3">
    <location>
        <position position="92"/>
    </location>
    <ligand>
        <name>Cu cation</name>
        <dbReference type="ChEBI" id="CHEBI:23378"/>
    </ligand>
</feature>
<keyword evidence="2 3" id="KW-0186">Copper</keyword>
<comment type="caution">
    <text evidence="7">The sequence shown here is derived from an EMBL/GenBank/DDBJ whole genome shotgun (WGS) entry which is preliminary data.</text>
</comment>
<name>A0A401ZBP3_9CHLR</name>
<dbReference type="CDD" id="cd02968">
    <property type="entry name" value="SCO"/>
    <property type="match status" value="1"/>
</dbReference>
<dbReference type="PROSITE" id="PS51352">
    <property type="entry name" value="THIOREDOXIN_2"/>
    <property type="match status" value="1"/>
</dbReference>
<evidence type="ECO:0000256" key="4">
    <source>
        <dbReference type="PIRSR" id="PIRSR603782-2"/>
    </source>
</evidence>
<keyword evidence="3" id="KW-0479">Metal-binding</keyword>
<comment type="similarity">
    <text evidence="1">Belongs to the SCO1/2 family.</text>
</comment>
<evidence type="ECO:0000256" key="2">
    <source>
        <dbReference type="ARBA" id="ARBA00023008"/>
    </source>
</evidence>
<dbReference type="GO" id="GO:0046872">
    <property type="term" value="F:metal ion binding"/>
    <property type="evidence" value="ECO:0007669"/>
    <property type="project" value="UniProtKB-KW"/>
</dbReference>
<accession>A0A401ZBP3</accession>
<dbReference type="InterPro" id="IPR013766">
    <property type="entry name" value="Thioredoxin_domain"/>
</dbReference>
<protein>
    <submittedName>
        <fullName evidence="7">SCO family protein</fullName>
    </submittedName>
</protein>
<dbReference type="PANTHER" id="PTHR12151">
    <property type="entry name" value="ELECTRON TRANSPORT PROTIN SCO1/SENC FAMILY MEMBER"/>
    <property type="match status" value="1"/>
</dbReference>
<dbReference type="AlphaFoldDB" id="A0A401ZBP3"/>
<dbReference type="SUPFAM" id="SSF52833">
    <property type="entry name" value="Thioredoxin-like"/>
    <property type="match status" value="1"/>
</dbReference>
<evidence type="ECO:0000256" key="1">
    <source>
        <dbReference type="ARBA" id="ARBA00010996"/>
    </source>
</evidence>
<feature type="domain" description="Thioredoxin" evidence="6">
    <location>
        <begin position="54"/>
        <end position="214"/>
    </location>
</feature>
<proteinExistence type="inferred from homology"/>
<dbReference type="Pfam" id="PF02630">
    <property type="entry name" value="SCO1-SenC"/>
    <property type="match status" value="1"/>
</dbReference>
<dbReference type="EMBL" id="BIFQ01000001">
    <property type="protein sequence ID" value="GCE04300.1"/>
    <property type="molecule type" value="Genomic_DNA"/>
</dbReference>
<evidence type="ECO:0000259" key="6">
    <source>
        <dbReference type="PROSITE" id="PS51352"/>
    </source>
</evidence>